<feature type="domain" description="Reverse transcriptase" evidence="1">
    <location>
        <begin position="81"/>
        <end position="333"/>
    </location>
</feature>
<keyword evidence="2" id="KW-0695">RNA-directed DNA polymerase</keyword>
<dbReference type="CDD" id="cd00085">
    <property type="entry name" value="HNHc"/>
    <property type="match status" value="1"/>
</dbReference>
<evidence type="ECO:0000313" key="2">
    <source>
        <dbReference type="EMBL" id="MBP1932038.1"/>
    </source>
</evidence>
<dbReference type="SUPFAM" id="SSF56672">
    <property type="entry name" value="DNA/RNA polymerases"/>
    <property type="match status" value="1"/>
</dbReference>
<dbReference type="CDD" id="cd01651">
    <property type="entry name" value="RT_G2_intron"/>
    <property type="match status" value="1"/>
</dbReference>
<evidence type="ECO:0000259" key="1">
    <source>
        <dbReference type="PROSITE" id="PS50878"/>
    </source>
</evidence>
<keyword evidence="2" id="KW-0548">Nucleotidyltransferase</keyword>
<name>A0ABS4GP44_9BACL</name>
<keyword evidence="3" id="KW-1185">Reference proteome</keyword>
<dbReference type="EMBL" id="JAGGKT010000004">
    <property type="protein sequence ID" value="MBP1932038.1"/>
    <property type="molecule type" value="Genomic_DNA"/>
</dbReference>
<keyword evidence="2" id="KW-0808">Transferase</keyword>
<comment type="caution">
    <text evidence="2">The sequence shown here is derived from an EMBL/GenBank/DDBJ whole genome shotgun (WGS) entry which is preliminary data.</text>
</comment>
<dbReference type="Proteomes" id="UP001519343">
    <property type="component" value="Unassembled WGS sequence"/>
</dbReference>
<dbReference type="SMART" id="SM00507">
    <property type="entry name" value="HNHc"/>
    <property type="match status" value="1"/>
</dbReference>
<dbReference type="InterPro" id="IPR051083">
    <property type="entry name" value="GrpII_Intron_Splice-Mob/Def"/>
</dbReference>
<dbReference type="InterPro" id="IPR000477">
    <property type="entry name" value="RT_dom"/>
</dbReference>
<dbReference type="GO" id="GO:0003964">
    <property type="term" value="F:RNA-directed DNA polymerase activity"/>
    <property type="evidence" value="ECO:0007669"/>
    <property type="project" value="UniProtKB-KW"/>
</dbReference>
<reference evidence="2 3" key="1">
    <citation type="submission" date="2021-03" db="EMBL/GenBank/DDBJ databases">
        <title>Genomic Encyclopedia of Type Strains, Phase IV (KMG-IV): sequencing the most valuable type-strain genomes for metagenomic binning, comparative biology and taxonomic classification.</title>
        <authorList>
            <person name="Goeker M."/>
        </authorList>
    </citation>
    <scope>NUCLEOTIDE SEQUENCE [LARGE SCALE GENOMIC DNA]</scope>
    <source>
        <strain evidence="2 3">DSM 24738</strain>
    </source>
</reference>
<dbReference type="PANTHER" id="PTHR34047">
    <property type="entry name" value="NUCLEAR INTRON MATURASE 1, MITOCHONDRIAL-RELATED"/>
    <property type="match status" value="1"/>
</dbReference>
<dbReference type="InterPro" id="IPR030931">
    <property type="entry name" value="Group_II_RT_mat"/>
</dbReference>
<sequence length="558" mass="64742">MDAKKARQRVYYNFSQTQNGLYQSSKNGKKNFKNLMELILMDENILLAYRSIKSNSGSKTRGSDDETIVNLAETDQVDFISKMKSMVSDYHPKEVRRVWIPKPNGEKRPLGIPSITDRIIQQMFLNILEPICEGKFYEHSYGFRPLRSTHHAISRVQTLMNKKWHYTVDIDIKGFFDNVNHNLLLKQLWNIGIKDKRVIAVIGKMLKATIKGEGIPSKGVPQGGILSPLLSNIVLNDLDQWVAGQYSDFPTKNAYSCKDARIRAIKTTNLKEGFIVRYADDFKIMAKDYDTATRWFYAVQDFLKHRLKLDISQEKSKVKNLRKKHTDFLGYKLKVYIKGKKLVARTSMADKKVDQIAKSLRDRIIAIQKNPIRENVTRYNAFVLGIQNYFRFTTSASVVFRDLQYKIRGTLRFRLRKRGKYGYPTGLTENSLYTKHYTTNVKTYTIDKIPMFPVSQVKTVNIRNFSQDKNPYETELFAWDTEIYKLMISRLPNRSVEYMDNRLSRYSMQKGKCAITGIFLSAENVHCHHKVPVHLGGTDKFSNLIIIHKEIHTLIHAS</sequence>
<dbReference type="NCBIfam" id="TIGR04416">
    <property type="entry name" value="group_II_RT_mat"/>
    <property type="match status" value="1"/>
</dbReference>
<dbReference type="RefSeq" id="WP_342453808.1">
    <property type="nucleotide sequence ID" value="NZ_JAGGKT010000004.1"/>
</dbReference>
<gene>
    <name evidence="2" type="ORF">J2Z37_002039</name>
</gene>
<accession>A0ABS4GP44</accession>
<dbReference type="PROSITE" id="PS50878">
    <property type="entry name" value="RT_POL"/>
    <property type="match status" value="1"/>
</dbReference>
<dbReference type="Pfam" id="PF00078">
    <property type="entry name" value="RVT_1"/>
    <property type="match status" value="1"/>
</dbReference>
<organism evidence="2 3">
    <name type="scientific">Ammoniphilus resinae</name>
    <dbReference type="NCBI Taxonomy" id="861532"/>
    <lineage>
        <taxon>Bacteria</taxon>
        <taxon>Bacillati</taxon>
        <taxon>Bacillota</taxon>
        <taxon>Bacilli</taxon>
        <taxon>Bacillales</taxon>
        <taxon>Paenibacillaceae</taxon>
        <taxon>Aneurinibacillus group</taxon>
        <taxon>Ammoniphilus</taxon>
    </lineage>
</organism>
<dbReference type="InterPro" id="IPR003615">
    <property type="entry name" value="HNH_nuc"/>
</dbReference>
<dbReference type="Gene3D" id="1.10.30.50">
    <property type="match status" value="1"/>
</dbReference>
<evidence type="ECO:0000313" key="3">
    <source>
        <dbReference type="Proteomes" id="UP001519343"/>
    </source>
</evidence>
<dbReference type="InterPro" id="IPR043502">
    <property type="entry name" value="DNA/RNA_pol_sf"/>
</dbReference>
<protein>
    <submittedName>
        <fullName evidence="2">Group II intron reverse transcriptase/maturase</fullName>
    </submittedName>
</protein>
<dbReference type="PANTHER" id="PTHR34047:SF8">
    <property type="entry name" value="PROTEIN YKFC"/>
    <property type="match status" value="1"/>
</dbReference>
<proteinExistence type="predicted"/>